<evidence type="ECO:0000313" key="2">
    <source>
        <dbReference type="Proteomes" id="UP000827976"/>
    </source>
</evidence>
<organism evidence="1 2">
    <name type="scientific">Dioscorea alata</name>
    <name type="common">Purple yam</name>
    <dbReference type="NCBI Taxonomy" id="55571"/>
    <lineage>
        <taxon>Eukaryota</taxon>
        <taxon>Viridiplantae</taxon>
        <taxon>Streptophyta</taxon>
        <taxon>Embryophyta</taxon>
        <taxon>Tracheophyta</taxon>
        <taxon>Spermatophyta</taxon>
        <taxon>Magnoliopsida</taxon>
        <taxon>Liliopsida</taxon>
        <taxon>Dioscoreales</taxon>
        <taxon>Dioscoreaceae</taxon>
        <taxon>Dioscorea</taxon>
    </lineage>
</organism>
<protein>
    <submittedName>
        <fullName evidence="1">Uncharacterized protein</fullName>
    </submittedName>
</protein>
<dbReference type="EMBL" id="CM037020">
    <property type="protein sequence ID" value="KAH7670725.1"/>
    <property type="molecule type" value="Genomic_DNA"/>
</dbReference>
<comment type="caution">
    <text evidence="1">The sequence shown here is derived from an EMBL/GenBank/DDBJ whole genome shotgun (WGS) entry which is preliminary data.</text>
</comment>
<dbReference type="Proteomes" id="UP000827976">
    <property type="component" value="Chromosome 10"/>
</dbReference>
<keyword evidence="2" id="KW-1185">Reference proteome</keyword>
<sequence>MENNNNNNNNNNMSSYSKMTMKPNNTTNFTSPKPKSMDLSELIHENNFNQHGQLKIMEEEDGEQFGDILRRNRSSVSQRFRSSEKGTSLQDVVKRAFSMRRPSSVAECYWRFHDIGDGLMVHEDDEEQQQQQETKSCSKRKGGRRFFKACKSFLKF</sequence>
<reference evidence="2" key="1">
    <citation type="journal article" date="2022" name="Nat. Commun.">
        <title>Chromosome evolution and the genetic basis of agronomically important traits in greater yam.</title>
        <authorList>
            <person name="Bredeson J.V."/>
            <person name="Lyons J.B."/>
            <person name="Oniyinde I.O."/>
            <person name="Okereke N.R."/>
            <person name="Kolade O."/>
            <person name="Nnabue I."/>
            <person name="Nwadili C.O."/>
            <person name="Hribova E."/>
            <person name="Parker M."/>
            <person name="Nwogha J."/>
            <person name="Shu S."/>
            <person name="Carlson J."/>
            <person name="Kariba R."/>
            <person name="Muthemba S."/>
            <person name="Knop K."/>
            <person name="Barton G.J."/>
            <person name="Sherwood A.V."/>
            <person name="Lopez-Montes A."/>
            <person name="Asiedu R."/>
            <person name="Jamnadass R."/>
            <person name="Muchugi A."/>
            <person name="Goodstein D."/>
            <person name="Egesi C.N."/>
            <person name="Featherston J."/>
            <person name="Asfaw A."/>
            <person name="Simpson G.G."/>
            <person name="Dolezel J."/>
            <person name="Hendre P.S."/>
            <person name="Van Deynze A."/>
            <person name="Kumar P.L."/>
            <person name="Obidiegwu J.E."/>
            <person name="Bhattacharjee R."/>
            <person name="Rokhsar D.S."/>
        </authorList>
    </citation>
    <scope>NUCLEOTIDE SEQUENCE [LARGE SCALE GENOMIC DNA]</scope>
    <source>
        <strain evidence="2">cv. TDa95/00328</strain>
    </source>
</reference>
<gene>
    <name evidence="1" type="ORF">IHE45_10G046800</name>
</gene>
<name>A0ACB7VAT2_DIOAL</name>
<evidence type="ECO:0000313" key="1">
    <source>
        <dbReference type="EMBL" id="KAH7670725.1"/>
    </source>
</evidence>
<proteinExistence type="predicted"/>
<accession>A0ACB7VAT2</accession>